<keyword evidence="1 5" id="KW-1003">Cell membrane</keyword>
<dbReference type="HAMAP" id="MF_00010">
    <property type="entry name" value="UPF0060"/>
    <property type="match status" value="1"/>
</dbReference>
<proteinExistence type="inferred from homology"/>
<evidence type="ECO:0000256" key="2">
    <source>
        <dbReference type="ARBA" id="ARBA00022692"/>
    </source>
</evidence>
<comment type="subcellular location">
    <subcellularLocation>
        <location evidence="5">Cell membrane</location>
        <topology evidence="5">Multi-pass membrane protein</topology>
    </subcellularLocation>
</comment>
<keyword evidence="2 5" id="KW-0812">Transmembrane</keyword>
<keyword evidence="7" id="KW-1185">Reference proteome</keyword>
<dbReference type="NCBIfam" id="NF002586">
    <property type="entry name" value="PRK02237.1"/>
    <property type="match status" value="1"/>
</dbReference>
<gene>
    <name evidence="6" type="ORF">N0B51_12030</name>
</gene>
<dbReference type="Pfam" id="PF02694">
    <property type="entry name" value="UPF0060"/>
    <property type="match status" value="1"/>
</dbReference>
<evidence type="ECO:0000256" key="3">
    <source>
        <dbReference type="ARBA" id="ARBA00022989"/>
    </source>
</evidence>
<feature type="transmembrane region" description="Helical" evidence="5">
    <location>
        <begin position="64"/>
        <end position="81"/>
    </location>
</feature>
<dbReference type="RefSeq" id="WP_259962628.1">
    <property type="nucleotide sequence ID" value="NZ_JAOAMV010000006.1"/>
</dbReference>
<protein>
    <submittedName>
        <fullName evidence="6">YnfA family protein</fullName>
    </submittedName>
</protein>
<comment type="similarity">
    <text evidence="5">Belongs to the UPF0060 family.</text>
</comment>
<dbReference type="GO" id="GO:0005886">
    <property type="term" value="C:plasma membrane"/>
    <property type="evidence" value="ECO:0007669"/>
    <property type="project" value="UniProtKB-SubCell"/>
</dbReference>
<comment type="caution">
    <text evidence="6">The sequence shown here is derived from an EMBL/GenBank/DDBJ whole genome shotgun (WGS) entry which is preliminary data.</text>
</comment>
<dbReference type="SUPFAM" id="SSF103481">
    <property type="entry name" value="Multidrug resistance efflux transporter EmrE"/>
    <property type="match status" value="1"/>
</dbReference>
<dbReference type="InterPro" id="IPR037185">
    <property type="entry name" value="EmrE-like"/>
</dbReference>
<evidence type="ECO:0000256" key="4">
    <source>
        <dbReference type="ARBA" id="ARBA00023136"/>
    </source>
</evidence>
<evidence type="ECO:0000313" key="7">
    <source>
        <dbReference type="Proteomes" id="UP001142648"/>
    </source>
</evidence>
<sequence>MQPNVLSLLVYLGAAVAEIAGCFAFWAWLRLDKPVWWLIPGMASLALFAWLLTLVESDYAGRAYAAYGGVYILSALCWQWLAEGARPDRWDVLGGAVCLGGAAIILLAPRAAG</sequence>
<keyword evidence="4 5" id="KW-0472">Membrane</keyword>
<dbReference type="EMBL" id="JAOAMV010000006">
    <property type="protein sequence ID" value="MCT2559709.1"/>
    <property type="molecule type" value="Genomic_DNA"/>
</dbReference>
<accession>A0A9X2W341</accession>
<evidence type="ECO:0000256" key="5">
    <source>
        <dbReference type="HAMAP-Rule" id="MF_00010"/>
    </source>
</evidence>
<reference evidence="6" key="1">
    <citation type="submission" date="2022-09" db="EMBL/GenBank/DDBJ databases">
        <title>The genome sequence of Tsuneonella sp. YG55.</title>
        <authorList>
            <person name="Liu Y."/>
        </authorList>
    </citation>
    <scope>NUCLEOTIDE SEQUENCE</scope>
    <source>
        <strain evidence="6">YG55</strain>
    </source>
</reference>
<keyword evidence="3 5" id="KW-1133">Transmembrane helix</keyword>
<name>A0A9X2W341_9SPHN</name>
<feature type="transmembrane region" description="Helical" evidence="5">
    <location>
        <begin position="93"/>
        <end position="112"/>
    </location>
</feature>
<dbReference type="PANTHER" id="PTHR36116:SF1">
    <property type="entry name" value="UPF0060 MEMBRANE PROTEIN YNFA"/>
    <property type="match status" value="1"/>
</dbReference>
<evidence type="ECO:0000256" key="1">
    <source>
        <dbReference type="ARBA" id="ARBA00022475"/>
    </source>
</evidence>
<evidence type="ECO:0000313" key="6">
    <source>
        <dbReference type="EMBL" id="MCT2559709.1"/>
    </source>
</evidence>
<organism evidence="6 7">
    <name type="scientific">Tsuneonella litorea</name>
    <dbReference type="NCBI Taxonomy" id="2976475"/>
    <lineage>
        <taxon>Bacteria</taxon>
        <taxon>Pseudomonadati</taxon>
        <taxon>Pseudomonadota</taxon>
        <taxon>Alphaproteobacteria</taxon>
        <taxon>Sphingomonadales</taxon>
        <taxon>Erythrobacteraceae</taxon>
        <taxon>Tsuneonella</taxon>
    </lineage>
</organism>
<feature type="transmembrane region" description="Helical" evidence="5">
    <location>
        <begin position="34"/>
        <end position="52"/>
    </location>
</feature>
<dbReference type="AlphaFoldDB" id="A0A9X2W341"/>
<dbReference type="Proteomes" id="UP001142648">
    <property type="component" value="Unassembled WGS sequence"/>
</dbReference>
<dbReference type="PANTHER" id="PTHR36116">
    <property type="entry name" value="UPF0060 MEMBRANE PROTEIN YNFA"/>
    <property type="match status" value="1"/>
</dbReference>
<dbReference type="InterPro" id="IPR003844">
    <property type="entry name" value="UPF0060"/>
</dbReference>